<evidence type="ECO:0000313" key="1">
    <source>
        <dbReference type="EMBL" id="BBZ76849.1"/>
    </source>
</evidence>
<sequence length="72" mass="7760">MGAPRQIMLRGRRREVQAHVEVIPPVPPDQTLEKDEARAAEESVARQHGADGDIGTWGSGVTRAAFRLVASG</sequence>
<gene>
    <name evidence="1" type="ORF">MANY_21860</name>
</gene>
<keyword evidence="2" id="KW-1185">Reference proteome</keyword>
<accession>A0A6N4W747</accession>
<dbReference type="Proteomes" id="UP000467249">
    <property type="component" value="Chromosome"/>
</dbReference>
<dbReference type="EMBL" id="AP022620">
    <property type="protein sequence ID" value="BBZ76849.1"/>
    <property type="molecule type" value="Genomic_DNA"/>
</dbReference>
<reference evidence="1 2" key="1">
    <citation type="journal article" date="2019" name="Emerg. Microbes Infect.">
        <title>Comprehensive subspecies identification of 175 nontuberculous mycobacteria species based on 7547 genomic profiles.</title>
        <authorList>
            <person name="Matsumoto Y."/>
            <person name="Kinjo T."/>
            <person name="Motooka D."/>
            <person name="Nabeya D."/>
            <person name="Jung N."/>
            <person name="Uechi K."/>
            <person name="Horii T."/>
            <person name="Iida T."/>
            <person name="Fujita J."/>
            <person name="Nakamura S."/>
        </authorList>
    </citation>
    <scope>NUCLEOTIDE SEQUENCE [LARGE SCALE GENOMIC DNA]</scope>
    <source>
        <strain evidence="1 2">JCM 30275</strain>
    </source>
</reference>
<proteinExistence type="predicted"/>
<dbReference type="AlphaFoldDB" id="A0A6N4W747"/>
<protein>
    <submittedName>
        <fullName evidence="1">Uncharacterized protein</fullName>
    </submittedName>
</protein>
<name>A0A6N4W747_9MYCO</name>
<organism evidence="1 2">
    <name type="scientific">Mycolicibacterium anyangense</name>
    <dbReference type="NCBI Taxonomy" id="1431246"/>
    <lineage>
        <taxon>Bacteria</taxon>
        <taxon>Bacillati</taxon>
        <taxon>Actinomycetota</taxon>
        <taxon>Actinomycetes</taxon>
        <taxon>Mycobacteriales</taxon>
        <taxon>Mycobacteriaceae</taxon>
        <taxon>Mycolicibacterium</taxon>
    </lineage>
</organism>
<dbReference type="KEGG" id="many:MANY_21860"/>
<evidence type="ECO:0000313" key="2">
    <source>
        <dbReference type="Proteomes" id="UP000467249"/>
    </source>
</evidence>